<dbReference type="HOGENOM" id="CLU_574416_0_0_2"/>
<name>F4G3J1_METCR</name>
<dbReference type="PATRIC" id="fig|1006006.8.peg.1252"/>
<reference evidence="1 2" key="1">
    <citation type="journal article" date="2011" name="J. Bacteriol.">
        <title>Complete genome sequence of Metallosphaera cuprina, a metal sulfide-oxidizing archaeon from a hot spring.</title>
        <authorList>
            <person name="Liu L.J."/>
            <person name="You X.Y."/>
            <person name="Zheng H."/>
            <person name="Wang S."/>
            <person name="Jiang C.Y."/>
            <person name="Liu S.J."/>
        </authorList>
    </citation>
    <scope>NUCLEOTIDE SEQUENCE [LARGE SCALE GENOMIC DNA]</scope>
    <source>
        <strain evidence="1 2">Ar-4</strain>
    </source>
</reference>
<accession>F4G3J1</accession>
<dbReference type="Proteomes" id="UP000007812">
    <property type="component" value="Chromosome"/>
</dbReference>
<sequence>MAMSDLFERFRDNLNKYKKMGINPLSLATGCAVKVDLIDTVYPALEKLKEKLLANNIEVMPREDTDIFVSRESEVLKRVINGGEFDADRAISLIQVNQETAGNPEKFANFLLKIYTGVKTRRKLIVGKGHSIVTTNPKAEVGILDLFKLDGRELRSYTLSNNDTIQIVDPLDDPGSQMQVDVGVSNSLNDLFTKGAFQDLKMIPVADAPDPDLKKTLLNNFERFSKRYNVELLTDVQPSTGTLMIGATVVGKSDHELPTYYDKVDEGMEILVTRPVGELTPINVHMWLLTVPELIDTMEERGITLNKVEEAKKRALDYMTKPNFDSAEVIYNHLPEFGGKFDLESHVAMTTDVTGPGIFVVKEFAEKALVDVDLYDVPVIDREISEFATENFIIPNSTAGTNGAIVIFASKKVIDDIAQDLTKRGLEPRIIGRVLRKGTGVVYVKKDVCKLIHRENILKHFKVRDAN</sequence>
<dbReference type="Gene3D" id="3.90.650.10">
    <property type="entry name" value="PurM-like C-terminal domain"/>
    <property type="match status" value="1"/>
</dbReference>
<organism evidence="1 2">
    <name type="scientific">Metallosphaera cuprina (strain Ar-4)</name>
    <dbReference type="NCBI Taxonomy" id="1006006"/>
    <lineage>
        <taxon>Archaea</taxon>
        <taxon>Thermoproteota</taxon>
        <taxon>Thermoprotei</taxon>
        <taxon>Sulfolobales</taxon>
        <taxon>Sulfolobaceae</taxon>
        <taxon>Metallosphaera</taxon>
    </lineage>
</organism>
<keyword evidence="2" id="KW-1185">Reference proteome</keyword>
<proteinExistence type="predicted"/>
<protein>
    <submittedName>
        <fullName evidence="1">Selenophosphate synthase-like protein</fullName>
    </submittedName>
</protein>
<evidence type="ECO:0000313" key="2">
    <source>
        <dbReference type="Proteomes" id="UP000007812"/>
    </source>
</evidence>
<dbReference type="SUPFAM" id="SSF56042">
    <property type="entry name" value="PurM C-terminal domain-like"/>
    <property type="match status" value="1"/>
</dbReference>
<dbReference type="InterPro" id="IPR036676">
    <property type="entry name" value="PurM-like_C_sf"/>
</dbReference>
<dbReference type="STRING" id="1006006.Mcup_1256"/>
<dbReference type="AlphaFoldDB" id="F4G3J1"/>
<dbReference type="eggNOG" id="arCOG00643">
    <property type="taxonomic scope" value="Archaea"/>
</dbReference>
<dbReference type="KEGG" id="mcn:Mcup_1256"/>
<dbReference type="NCBIfam" id="NF038049">
    <property type="entry name" value="SelD_rel_HyperS"/>
    <property type="match status" value="1"/>
</dbReference>
<dbReference type="OrthoDB" id="6643at2157"/>
<evidence type="ECO:0000313" key="1">
    <source>
        <dbReference type="EMBL" id="AEB95361.1"/>
    </source>
</evidence>
<dbReference type="EMBL" id="CP002656">
    <property type="protein sequence ID" value="AEB95361.1"/>
    <property type="molecule type" value="Genomic_DNA"/>
</dbReference>
<gene>
    <name evidence="1" type="ordered locus">Mcup_1256</name>
</gene>